<dbReference type="SUPFAM" id="SSF53474">
    <property type="entry name" value="alpha/beta-Hydrolases"/>
    <property type="match status" value="1"/>
</dbReference>
<dbReference type="GO" id="GO:0016298">
    <property type="term" value="F:lipase activity"/>
    <property type="evidence" value="ECO:0007669"/>
    <property type="project" value="InterPro"/>
</dbReference>
<evidence type="ECO:0000313" key="5">
    <source>
        <dbReference type="EMBL" id="GAX09471.1"/>
    </source>
</evidence>
<keyword evidence="3" id="KW-0551">Lipid droplet</keyword>
<keyword evidence="4" id="KW-0378">Hydrolase</keyword>
<sequence>MKASSPRLQRGTTTVCGWPSDSFSVDYYVSWHDDIVIDAPHTVLVFVPGNPGLIEWYLSLFHQLIQRLGPGFAARGIGHAGHSLHPERIAAVSRCTDVSWTVDGQSMHKAAYVDLVIQEFRQIAQIRGAVRQTNLIFVCHSVGTFFTQQLLMRRADILARTELLIGLMPFIRINAPWKQQILMDTLAAYPTATIRVHEFLSLWLSQLPRSWVDRIMRSSIPEPTARSVAIDLACQYHFVKNFFSLGLKEIRDLPETVNAAPLRQCPTVLLFAGNDQWAPEHHLDDLRRLKESKLIPETVEWEYNPRLRHDFVVDDEQIEAALDFCEKHVRRIHQKSRL</sequence>
<dbReference type="InParanoid" id="A0A1Z5J6R8"/>
<dbReference type="PANTHER" id="PTHR13390:SF0">
    <property type="entry name" value="LIPID DROPLET-ASSOCIATED HYDROLASE"/>
    <property type="match status" value="1"/>
</dbReference>
<keyword evidence="6" id="KW-1185">Reference proteome</keyword>
<comment type="subcellular location">
    <subcellularLocation>
        <location evidence="1">Lipid droplet</location>
    </subcellularLocation>
</comment>
<dbReference type="OrthoDB" id="448051at2759"/>
<dbReference type="InterPro" id="IPR029058">
    <property type="entry name" value="AB_hydrolase_fold"/>
</dbReference>
<accession>A0A1Z5J6R8</accession>
<organism evidence="5 6">
    <name type="scientific">Fistulifera solaris</name>
    <name type="common">Oleaginous diatom</name>
    <dbReference type="NCBI Taxonomy" id="1519565"/>
    <lineage>
        <taxon>Eukaryota</taxon>
        <taxon>Sar</taxon>
        <taxon>Stramenopiles</taxon>
        <taxon>Ochrophyta</taxon>
        <taxon>Bacillariophyta</taxon>
        <taxon>Bacillariophyceae</taxon>
        <taxon>Bacillariophycidae</taxon>
        <taxon>Naviculales</taxon>
        <taxon>Naviculaceae</taxon>
        <taxon>Fistulifera</taxon>
    </lineage>
</organism>
<gene>
    <name evidence="5" type="ORF">FisN_6Lh150</name>
</gene>
<evidence type="ECO:0000256" key="3">
    <source>
        <dbReference type="ARBA" id="ARBA00022677"/>
    </source>
</evidence>
<dbReference type="PANTHER" id="PTHR13390">
    <property type="entry name" value="LIPASE"/>
    <property type="match status" value="1"/>
</dbReference>
<evidence type="ECO:0008006" key="7">
    <source>
        <dbReference type="Google" id="ProtNLM"/>
    </source>
</evidence>
<dbReference type="Proteomes" id="UP000198406">
    <property type="component" value="Unassembled WGS sequence"/>
</dbReference>
<comment type="similarity">
    <text evidence="2">Belongs to the AB hydrolase superfamily. LDAH family.</text>
</comment>
<comment type="caution">
    <text evidence="5">The sequence shown here is derived from an EMBL/GenBank/DDBJ whole genome shotgun (WGS) entry which is preliminary data.</text>
</comment>
<dbReference type="Gene3D" id="3.40.50.1820">
    <property type="entry name" value="alpha/beta hydrolase"/>
    <property type="match status" value="1"/>
</dbReference>
<evidence type="ECO:0000256" key="2">
    <source>
        <dbReference type="ARBA" id="ARBA00008300"/>
    </source>
</evidence>
<dbReference type="GO" id="GO:0005811">
    <property type="term" value="C:lipid droplet"/>
    <property type="evidence" value="ECO:0007669"/>
    <property type="project" value="UniProtKB-SubCell"/>
</dbReference>
<evidence type="ECO:0000313" key="6">
    <source>
        <dbReference type="Proteomes" id="UP000198406"/>
    </source>
</evidence>
<proteinExistence type="inferred from homology"/>
<name>A0A1Z5J6R8_FISSO</name>
<dbReference type="AlphaFoldDB" id="A0A1Z5J6R8"/>
<evidence type="ECO:0000256" key="4">
    <source>
        <dbReference type="ARBA" id="ARBA00022801"/>
    </source>
</evidence>
<dbReference type="GO" id="GO:0019915">
    <property type="term" value="P:lipid storage"/>
    <property type="evidence" value="ECO:0007669"/>
    <property type="project" value="InterPro"/>
</dbReference>
<reference evidence="5 6" key="1">
    <citation type="journal article" date="2015" name="Plant Cell">
        <title>Oil accumulation by the oleaginous diatom Fistulifera solaris as revealed by the genome and transcriptome.</title>
        <authorList>
            <person name="Tanaka T."/>
            <person name="Maeda Y."/>
            <person name="Veluchamy A."/>
            <person name="Tanaka M."/>
            <person name="Abida H."/>
            <person name="Marechal E."/>
            <person name="Bowler C."/>
            <person name="Muto M."/>
            <person name="Sunaga Y."/>
            <person name="Tanaka M."/>
            <person name="Yoshino T."/>
            <person name="Taniguchi T."/>
            <person name="Fukuda Y."/>
            <person name="Nemoto M."/>
            <person name="Matsumoto M."/>
            <person name="Wong P.S."/>
            <person name="Aburatani S."/>
            <person name="Fujibuchi W."/>
        </authorList>
    </citation>
    <scope>NUCLEOTIDE SEQUENCE [LARGE SCALE GENOMIC DNA]</scope>
    <source>
        <strain evidence="5 6">JPCC DA0580</strain>
    </source>
</reference>
<protein>
    <recommendedName>
        <fullName evidence="7">AB hydrolase-1 domain-containing protein</fullName>
    </recommendedName>
</protein>
<evidence type="ECO:0000256" key="1">
    <source>
        <dbReference type="ARBA" id="ARBA00004502"/>
    </source>
</evidence>
<dbReference type="InterPro" id="IPR019363">
    <property type="entry name" value="LDAH"/>
</dbReference>
<dbReference type="Pfam" id="PF10230">
    <property type="entry name" value="LIDHydrolase"/>
    <property type="match status" value="1"/>
</dbReference>
<dbReference type="EMBL" id="BDSP01000007">
    <property type="protein sequence ID" value="GAX09471.1"/>
    <property type="molecule type" value="Genomic_DNA"/>
</dbReference>